<feature type="signal peptide" evidence="3">
    <location>
        <begin position="1"/>
        <end position="23"/>
    </location>
</feature>
<dbReference type="EMBL" id="JAINVV010000012">
    <property type="protein sequence ID" value="MBY8825521.1"/>
    <property type="molecule type" value="Genomic_DNA"/>
</dbReference>
<evidence type="ECO:0000256" key="2">
    <source>
        <dbReference type="SAM" id="Phobius"/>
    </source>
</evidence>
<organism evidence="4 5">
    <name type="scientific">Sphingomonas colocasiae</name>
    <dbReference type="NCBI Taxonomy" id="1848973"/>
    <lineage>
        <taxon>Bacteria</taxon>
        <taxon>Pseudomonadati</taxon>
        <taxon>Pseudomonadota</taxon>
        <taxon>Alphaproteobacteria</taxon>
        <taxon>Sphingomonadales</taxon>
        <taxon>Sphingomonadaceae</taxon>
        <taxon>Sphingomonas</taxon>
    </lineage>
</organism>
<accession>A0ABS7PVY3</accession>
<evidence type="ECO:0000256" key="3">
    <source>
        <dbReference type="SAM" id="SignalP"/>
    </source>
</evidence>
<protein>
    <submittedName>
        <fullName evidence="4">Uncharacterized protein</fullName>
    </submittedName>
</protein>
<keyword evidence="5" id="KW-1185">Reference proteome</keyword>
<keyword evidence="2" id="KW-1133">Transmembrane helix</keyword>
<evidence type="ECO:0000313" key="4">
    <source>
        <dbReference type="EMBL" id="MBY8825521.1"/>
    </source>
</evidence>
<comment type="caution">
    <text evidence="4">The sequence shown here is derived from an EMBL/GenBank/DDBJ whole genome shotgun (WGS) entry which is preliminary data.</text>
</comment>
<evidence type="ECO:0000313" key="5">
    <source>
        <dbReference type="Proteomes" id="UP000706039"/>
    </source>
</evidence>
<sequence>MRRLILQLLAMSLAAMPLGVAGAQNQSNEARSVAQDVAPARIPDAEQNDARLLAPDGLDSRQGQLVEMPERLSGPRDDFTPIAAGGGWLYWLTLIGAPFIAAILTSIAIFVAMRAPQRALEQAVVDLDRRIGDLNVRIDVLADRFRAAETWREQSPQLSTGRAGREDSGASRRGSWLHESVDDSHRGAVEPRPGLDDWTKRSAAASKLPLAAVPDRLPELREALSRLARDPGMRVSDYDALVTRFGTLFGVVLAADARSATLLAQASDPNRRLNALRLADDRRVALIPSSKYLKDFSMTYKESLEAGADVKAIYDCRDDGTGILQIDQLAWGMLADDTRLDGIVRGVLSGYIR</sequence>
<feature type="transmembrane region" description="Helical" evidence="2">
    <location>
        <begin position="88"/>
        <end position="112"/>
    </location>
</feature>
<dbReference type="Proteomes" id="UP000706039">
    <property type="component" value="Unassembled WGS sequence"/>
</dbReference>
<dbReference type="RefSeq" id="WP_222992621.1">
    <property type="nucleotide sequence ID" value="NZ_JAINVV010000012.1"/>
</dbReference>
<feature type="chain" id="PRO_5045129265" evidence="3">
    <location>
        <begin position="24"/>
        <end position="353"/>
    </location>
</feature>
<feature type="region of interest" description="Disordered" evidence="1">
    <location>
        <begin position="152"/>
        <end position="197"/>
    </location>
</feature>
<keyword evidence="2" id="KW-0812">Transmembrane</keyword>
<gene>
    <name evidence="4" type="ORF">K7G82_24680</name>
</gene>
<keyword evidence="3" id="KW-0732">Signal</keyword>
<proteinExistence type="predicted"/>
<keyword evidence="2" id="KW-0472">Membrane</keyword>
<reference evidence="4 5" key="1">
    <citation type="submission" date="2021-08" db="EMBL/GenBank/DDBJ databases">
        <authorList>
            <person name="Tuo L."/>
        </authorList>
    </citation>
    <scope>NUCLEOTIDE SEQUENCE [LARGE SCALE GENOMIC DNA]</scope>
    <source>
        <strain evidence="4 5">JCM 31229</strain>
    </source>
</reference>
<evidence type="ECO:0000256" key="1">
    <source>
        <dbReference type="SAM" id="MobiDB-lite"/>
    </source>
</evidence>
<feature type="compositionally biased region" description="Basic and acidic residues" evidence="1">
    <location>
        <begin position="179"/>
        <end position="197"/>
    </location>
</feature>
<name>A0ABS7PVY3_9SPHN</name>